<evidence type="ECO:0000313" key="4">
    <source>
        <dbReference type="Proteomes" id="UP000838878"/>
    </source>
</evidence>
<evidence type="ECO:0008006" key="5">
    <source>
        <dbReference type="Google" id="ProtNLM"/>
    </source>
</evidence>
<dbReference type="EMBL" id="OV170229">
    <property type="protein sequence ID" value="CAH0730757.1"/>
    <property type="molecule type" value="Genomic_DNA"/>
</dbReference>
<feature type="compositionally biased region" description="Polar residues" evidence="1">
    <location>
        <begin position="245"/>
        <end position="257"/>
    </location>
</feature>
<feature type="signal peptide" evidence="2">
    <location>
        <begin position="1"/>
        <end position="21"/>
    </location>
</feature>
<dbReference type="Proteomes" id="UP000838878">
    <property type="component" value="Chromosome 9"/>
</dbReference>
<reference evidence="3" key="1">
    <citation type="submission" date="2021-12" db="EMBL/GenBank/DDBJ databases">
        <authorList>
            <person name="Martin H S."/>
        </authorList>
    </citation>
    <scope>NUCLEOTIDE SEQUENCE</scope>
</reference>
<evidence type="ECO:0000313" key="3">
    <source>
        <dbReference type="EMBL" id="CAH0730757.1"/>
    </source>
</evidence>
<sequence length="257" mass="29418">MGPSKTYILLITIHVIYVVTAQEVVRRVPQGFLGMRGKKYYELGDNDFNKRKPHFFVGVKGKKDYLSSETDLKRAPMGFMGMRGKKEYMYPDYMLYPENYEYVPKKSGSLIGQIDYSTEEMNGNNQEYPILNDVINEYLEKLRASEVSSEASDTEDVVSNEMEKRANIHRFFGVRGKKSIQNKRPYDLSFRGKFIGVRGKKDVKNSGAQEIKFLLNGPSWSKRRLQTGFLGVRGKKWANDDNSSESEPANSDVSTPN</sequence>
<feature type="chain" id="PRO_5035473158" description="Tachykinin" evidence="2">
    <location>
        <begin position="22"/>
        <end position="257"/>
    </location>
</feature>
<dbReference type="OrthoDB" id="5919137at2759"/>
<evidence type="ECO:0000256" key="1">
    <source>
        <dbReference type="SAM" id="MobiDB-lite"/>
    </source>
</evidence>
<name>A0A8J9VFF1_9NEOP</name>
<keyword evidence="2" id="KW-0732">Signal</keyword>
<feature type="non-terminal residue" evidence="3">
    <location>
        <position position="257"/>
    </location>
</feature>
<dbReference type="AlphaFoldDB" id="A0A8J9VFF1"/>
<gene>
    <name evidence="3" type="ORF">BINO364_LOCUS15701</name>
</gene>
<feature type="region of interest" description="Disordered" evidence="1">
    <location>
        <begin position="234"/>
        <end position="257"/>
    </location>
</feature>
<organism evidence="3 4">
    <name type="scientific">Brenthis ino</name>
    <name type="common">lesser marbled fritillary</name>
    <dbReference type="NCBI Taxonomy" id="405034"/>
    <lineage>
        <taxon>Eukaryota</taxon>
        <taxon>Metazoa</taxon>
        <taxon>Ecdysozoa</taxon>
        <taxon>Arthropoda</taxon>
        <taxon>Hexapoda</taxon>
        <taxon>Insecta</taxon>
        <taxon>Pterygota</taxon>
        <taxon>Neoptera</taxon>
        <taxon>Endopterygota</taxon>
        <taxon>Lepidoptera</taxon>
        <taxon>Glossata</taxon>
        <taxon>Ditrysia</taxon>
        <taxon>Papilionoidea</taxon>
        <taxon>Nymphalidae</taxon>
        <taxon>Heliconiinae</taxon>
        <taxon>Argynnini</taxon>
        <taxon>Brenthis</taxon>
    </lineage>
</organism>
<accession>A0A8J9VFF1</accession>
<keyword evidence="4" id="KW-1185">Reference proteome</keyword>
<proteinExistence type="predicted"/>
<evidence type="ECO:0000256" key="2">
    <source>
        <dbReference type="SAM" id="SignalP"/>
    </source>
</evidence>
<protein>
    <recommendedName>
        <fullName evidence="5">Tachykinin</fullName>
    </recommendedName>
</protein>